<organism evidence="2 3">
    <name type="scientific">Bursaphelenchus okinawaensis</name>
    <dbReference type="NCBI Taxonomy" id="465554"/>
    <lineage>
        <taxon>Eukaryota</taxon>
        <taxon>Metazoa</taxon>
        <taxon>Ecdysozoa</taxon>
        <taxon>Nematoda</taxon>
        <taxon>Chromadorea</taxon>
        <taxon>Rhabditida</taxon>
        <taxon>Tylenchina</taxon>
        <taxon>Tylenchomorpha</taxon>
        <taxon>Aphelenchoidea</taxon>
        <taxon>Aphelenchoididae</taxon>
        <taxon>Bursaphelenchus</taxon>
    </lineage>
</organism>
<dbReference type="OrthoDB" id="10495167at2759"/>
<reference evidence="2" key="1">
    <citation type="submission" date="2020-09" db="EMBL/GenBank/DDBJ databases">
        <authorList>
            <person name="Kikuchi T."/>
        </authorList>
    </citation>
    <scope>NUCLEOTIDE SEQUENCE</scope>
    <source>
        <strain evidence="2">SH1</strain>
    </source>
</reference>
<evidence type="ECO:0000313" key="2">
    <source>
        <dbReference type="EMBL" id="CAD5216080.1"/>
    </source>
</evidence>
<dbReference type="EMBL" id="CAJFCW020000003">
    <property type="protein sequence ID" value="CAG9105268.1"/>
    <property type="molecule type" value="Genomic_DNA"/>
</dbReference>
<keyword evidence="3" id="KW-1185">Reference proteome</keyword>
<dbReference type="Proteomes" id="UP000614601">
    <property type="component" value="Unassembled WGS sequence"/>
</dbReference>
<dbReference type="Proteomes" id="UP000783686">
    <property type="component" value="Unassembled WGS sequence"/>
</dbReference>
<gene>
    <name evidence="2" type="ORF">BOKJ2_LOCUS6414</name>
</gene>
<evidence type="ECO:0000313" key="3">
    <source>
        <dbReference type="Proteomes" id="UP000614601"/>
    </source>
</evidence>
<feature type="region of interest" description="Disordered" evidence="1">
    <location>
        <begin position="311"/>
        <end position="336"/>
    </location>
</feature>
<dbReference type="AlphaFoldDB" id="A0A811KJZ8"/>
<evidence type="ECO:0000256" key="1">
    <source>
        <dbReference type="SAM" id="MobiDB-lite"/>
    </source>
</evidence>
<proteinExistence type="predicted"/>
<name>A0A811KJZ8_9BILA</name>
<comment type="caution">
    <text evidence="2">The sequence shown here is derived from an EMBL/GenBank/DDBJ whole genome shotgun (WGS) entry which is preliminary data.</text>
</comment>
<protein>
    <submittedName>
        <fullName evidence="2">Uncharacterized protein</fullName>
    </submittedName>
</protein>
<dbReference type="EMBL" id="CAJFDH010000003">
    <property type="protein sequence ID" value="CAD5216080.1"/>
    <property type="molecule type" value="Genomic_DNA"/>
</dbReference>
<accession>A0A811KJZ8</accession>
<sequence>MEVDDLLHNDHMDPLAPLDPCQPILQHQQPHCSSVQQSECILNHAIKRGRLQYLYAPQNGHVASYKSPSHIPASLIAQYEYERSNKGPSMFPPQGMSYDQEVVDIRWTGHLDGTAYALLRHSDQVHRLVPFLWAQAHFPELMRRHLQHQEQHQHRNIKPIVHRQWNHVNPSIRRPQRAPHLPNVVRPNPQFVQQSSNNFHFHPNPELRLNEDVQVNQVERPLNLPLPNLNHGLNVNQALPNVNQGNLNLPFNANNNIMNSLPPNLQPASFLDVQNPLNHFIDRATPFPIFDSVATTLGQVMTNVQKSASNVVISEDPYQEKPEPSGDDDEIPPDPFNIATGLETPFNQHLCSVNTTTVLRRQNRKLTHDVAMDSGETTSGHVAKRRRM</sequence>